<feature type="compositionally biased region" description="Basic and acidic residues" evidence="6">
    <location>
        <begin position="66"/>
        <end position="79"/>
    </location>
</feature>
<dbReference type="Gene3D" id="3.30.200.20">
    <property type="entry name" value="Phosphorylase Kinase, domain 1"/>
    <property type="match status" value="1"/>
</dbReference>
<dbReference type="InterPro" id="IPR011009">
    <property type="entry name" value="Kinase-like_dom_sf"/>
</dbReference>
<feature type="region of interest" description="Disordered" evidence="6">
    <location>
        <begin position="56"/>
        <end position="147"/>
    </location>
</feature>
<evidence type="ECO:0000256" key="4">
    <source>
        <dbReference type="ARBA" id="ARBA00022840"/>
    </source>
</evidence>
<keyword evidence="3" id="KW-0418">Kinase</keyword>
<dbReference type="InterPro" id="IPR000719">
    <property type="entry name" value="Prot_kinase_dom"/>
</dbReference>
<comment type="caution">
    <text evidence="8">The sequence shown here is derived from an EMBL/GenBank/DDBJ whole genome shotgun (WGS) entry which is preliminary data.</text>
</comment>
<organism evidence="8 9">
    <name type="scientific">Rhododendron simsii</name>
    <name type="common">Sims's rhododendron</name>
    <dbReference type="NCBI Taxonomy" id="118357"/>
    <lineage>
        <taxon>Eukaryota</taxon>
        <taxon>Viridiplantae</taxon>
        <taxon>Streptophyta</taxon>
        <taxon>Embryophyta</taxon>
        <taxon>Tracheophyta</taxon>
        <taxon>Spermatophyta</taxon>
        <taxon>Magnoliopsida</taxon>
        <taxon>eudicotyledons</taxon>
        <taxon>Gunneridae</taxon>
        <taxon>Pentapetalae</taxon>
        <taxon>asterids</taxon>
        <taxon>Ericales</taxon>
        <taxon>Ericaceae</taxon>
        <taxon>Ericoideae</taxon>
        <taxon>Rhodoreae</taxon>
        <taxon>Rhododendron</taxon>
    </lineage>
</organism>
<dbReference type="Pfam" id="PF00069">
    <property type="entry name" value="Pkinase"/>
    <property type="match status" value="1"/>
</dbReference>
<dbReference type="AlphaFoldDB" id="A0A834LIL5"/>
<feature type="compositionally biased region" description="Basic and acidic residues" evidence="6">
    <location>
        <begin position="100"/>
        <end position="114"/>
    </location>
</feature>
<feature type="compositionally biased region" description="Acidic residues" evidence="6">
    <location>
        <begin position="20"/>
        <end position="33"/>
    </location>
</feature>
<evidence type="ECO:0000313" key="9">
    <source>
        <dbReference type="Proteomes" id="UP000626092"/>
    </source>
</evidence>
<dbReference type="SUPFAM" id="SSF56112">
    <property type="entry name" value="Protein kinase-like (PK-like)"/>
    <property type="match status" value="1"/>
</dbReference>
<feature type="domain" description="Protein kinase" evidence="7">
    <location>
        <begin position="162"/>
        <end position="452"/>
    </location>
</feature>
<evidence type="ECO:0000256" key="1">
    <source>
        <dbReference type="ARBA" id="ARBA00022679"/>
    </source>
</evidence>
<dbReference type="GO" id="GO:0005524">
    <property type="term" value="F:ATP binding"/>
    <property type="evidence" value="ECO:0007669"/>
    <property type="project" value="UniProtKB-UniRule"/>
</dbReference>
<dbReference type="GO" id="GO:0004672">
    <property type="term" value="F:protein kinase activity"/>
    <property type="evidence" value="ECO:0007669"/>
    <property type="project" value="InterPro"/>
</dbReference>
<evidence type="ECO:0000256" key="2">
    <source>
        <dbReference type="ARBA" id="ARBA00022741"/>
    </source>
</evidence>
<dbReference type="Gene3D" id="1.10.510.10">
    <property type="entry name" value="Transferase(Phosphotransferase) domain 1"/>
    <property type="match status" value="1"/>
</dbReference>
<feature type="region of interest" description="Disordered" evidence="6">
    <location>
        <begin position="1"/>
        <end position="37"/>
    </location>
</feature>
<dbReference type="PROSITE" id="PS50011">
    <property type="entry name" value="PROTEIN_KINASE_DOM"/>
    <property type="match status" value="1"/>
</dbReference>
<accession>A0A834LIL5</accession>
<protein>
    <recommendedName>
        <fullName evidence="7">Protein kinase domain-containing protein</fullName>
    </recommendedName>
</protein>
<dbReference type="PANTHER" id="PTHR48011:SF18">
    <property type="entry name" value="MITOGEN-ACTIVATED PROTEIN KINASE KINASE KINASE 19-RELATED"/>
    <property type="match status" value="1"/>
</dbReference>
<keyword evidence="1" id="KW-0808">Transferase</keyword>
<dbReference type="PROSITE" id="PS00108">
    <property type="entry name" value="PROTEIN_KINASE_ST"/>
    <property type="match status" value="1"/>
</dbReference>
<sequence>MDTMVQVDGQSEALGQHGGEEEEAEGDHFEDDMVFGGGDVGFAGGGVLKAVLVRVGEGEAQESGDGEERVESKRGERDAWSGPIRGEPNRRRRSNPAASLRHEGAGREQPRRTVDPSPSSSSSRTMAPNSSKSDDGHDIRVRPPQLQLVQNESDRNTCFLVWRRGETLGVGASGMVSLALVDDRAAFDHDLPCVMAVKSAPLHESRSICRERRYLDRFEGCPHVVRCFGSDTTAEEGEDWYNLFLEYASGGSLFDRIRRSGRGGLPESEARRYTKSILLGLNHVHKQGYVHCDIKPHNVVLVESESEVIKTPMNLNGKRKRVEKEHTAKIADFGVAMKAGKRKEDEGSKGKLRGTPMYIAPESIRCGEYEAHSDIWALGCTVLHMLTGELPWKCDKNTEKAALLFKIGFREEVPEIPSHGLSKEARDFLNKCLVRDPKSRWTGDMLLAHPFVSGLDCMMAESIKGERSRVVQPQKAAKEVYDLSSSQSSFDLTKPYLLMSRSALNGILPDFSKIRTIKKAKRAEEEGEEKGKKFESSFRPDAWERYWGIKPIPVIPSSNIAIEIFN</sequence>
<keyword evidence="9" id="KW-1185">Reference proteome</keyword>
<dbReference type="SMART" id="SM00220">
    <property type="entry name" value="S_TKc"/>
    <property type="match status" value="1"/>
</dbReference>
<feature type="binding site" evidence="5">
    <location>
        <position position="198"/>
    </location>
    <ligand>
        <name>ATP</name>
        <dbReference type="ChEBI" id="CHEBI:30616"/>
    </ligand>
</feature>
<proteinExistence type="predicted"/>
<reference evidence="8" key="1">
    <citation type="submission" date="2019-11" db="EMBL/GenBank/DDBJ databases">
        <authorList>
            <person name="Liu Y."/>
            <person name="Hou J."/>
            <person name="Li T.-Q."/>
            <person name="Guan C.-H."/>
            <person name="Wu X."/>
            <person name="Wu H.-Z."/>
            <person name="Ling F."/>
            <person name="Zhang R."/>
            <person name="Shi X.-G."/>
            <person name="Ren J.-P."/>
            <person name="Chen E.-F."/>
            <person name="Sun J.-M."/>
        </authorList>
    </citation>
    <scope>NUCLEOTIDE SEQUENCE</scope>
    <source>
        <strain evidence="8">Adult_tree_wgs_1</strain>
        <tissue evidence="8">Leaves</tissue>
    </source>
</reference>
<evidence type="ECO:0000259" key="7">
    <source>
        <dbReference type="PROSITE" id="PS50011"/>
    </source>
</evidence>
<keyword evidence="2 5" id="KW-0547">Nucleotide-binding</keyword>
<dbReference type="EMBL" id="WJXA01000007">
    <property type="protein sequence ID" value="KAF7138483.1"/>
    <property type="molecule type" value="Genomic_DNA"/>
</dbReference>
<name>A0A834LIL5_RHOSS</name>
<dbReference type="PROSITE" id="PS00107">
    <property type="entry name" value="PROTEIN_KINASE_ATP"/>
    <property type="match status" value="1"/>
</dbReference>
<evidence type="ECO:0000313" key="8">
    <source>
        <dbReference type="EMBL" id="KAF7138483.1"/>
    </source>
</evidence>
<keyword evidence="4 5" id="KW-0067">ATP-binding</keyword>
<dbReference type="GO" id="GO:0007165">
    <property type="term" value="P:signal transduction"/>
    <property type="evidence" value="ECO:0007669"/>
    <property type="project" value="TreeGrafter"/>
</dbReference>
<evidence type="ECO:0000256" key="3">
    <source>
        <dbReference type="ARBA" id="ARBA00022777"/>
    </source>
</evidence>
<dbReference type="PANTHER" id="PTHR48011">
    <property type="entry name" value="CCR4-NOT TRANSCRIPTIONAL COMPLEX SUBUNIT CAF120-RELATED"/>
    <property type="match status" value="1"/>
</dbReference>
<evidence type="ECO:0000256" key="5">
    <source>
        <dbReference type="PROSITE-ProRule" id="PRU10141"/>
    </source>
</evidence>
<evidence type="ECO:0000256" key="6">
    <source>
        <dbReference type="SAM" id="MobiDB-lite"/>
    </source>
</evidence>
<dbReference type="CDD" id="cd06606">
    <property type="entry name" value="STKc_MAPKKK"/>
    <property type="match status" value="1"/>
</dbReference>
<dbReference type="OrthoDB" id="1542418at2759"/>
<dbReference type="InterPro" id="IPR017441">
    <property type="entry name" value="Protein_kinase_ATP_BS"/>
</dbReference>
<dbReference type="InterPro" id="IPR008271">
    <property type="entry name" value="Ser/Thr_kinase_AS"/>
</dbReference>
<feature type="compositionally biased region" description="Basic and acidic residues" evidence="6">
    <location>
        <begin position="132"/>
        <end position="141"/>
    </location>
</feature>
<dbReference type="InterPro" id="IPR052751">
    <property type="entry name" value="Plant_MAPKKK"/>
</dbReference>
<dbReference type="Proteomes" id="UP000626092">
    <property type="component" value="Unassembled WGS sequence"/>
</dbReference>
<gene>
    <name evidence="8" type="ORF">RHSIM_Rhsim07G0135700</name>
</gene>